<dbReference type="InterPro" id="IPR007867">
    <property type="entry name" value="GMC_OxRtase_C"/>
</dbReference>
<dbReference type="Proteomes" id="UP001201163">
    <property type="component" value="Unassembled WGS sequence"/>
</dbReference>
<gene>
    <name evidence="13" type="ORF">EDB92DRAFT_1937138</name>
</gene>
<evidence type="ECO:0000313" key="13">
    <source>
        <dbReference type="EMBL" id="KAH8980474.1"/>
    </source>
</evidence>
<dbReference type="Gene3D" id="3.30.560.10">
    <property type="entry name" value="Glucose Oxidase, domain 3"/>
    <property type="match status" value="2"/>
</dbReference>
<feature type="signal peptide" evidence="10">
    <location>
        <begin position="1"/>
        <end position="20"/>
    </location>
</feature>
<dbReference type="EMBL" id="JAKELL010000135">
    <property type="protein sequence ID" value="KAH8980474.1"/>
    <property type="molecule type" value="Genomic_DNA"/>
</dbReference>
<dbReference type="AlphaFoldDB" id="A0AAD4L7R7"/>
<comment type="similarity">
    <text evidence="2 9">Belongs to the GMC oxidoreductase family.</text>
</comment>
<evidence type="ECO:0000256" key="3">
    <source>
        <dbReference type="ARBA" id="ARBA00022630"/>
    </source>
</evidence>
<keyword evidence="6" id="KW-0560">Oxidoreductase</keyword>
<keyword evidence="4 10" id="KW-0732">Signal</keyword>
<feature type="active site" description="Proton acceptor" evidence="7">
    <location>
        <position position="528"/>
    </location>
</feature>
<dbReference type="SUPFAM" id="SSF54373">
    <property type="entry name" value="FAD-linked reductases, C-terminal domain"/>
    <property type="match status" value="1"/>
</dbReference>
<dbReference type="GO" id="GO:0050660">
    <property type="term" value="F:flavin adenine dinucleotide binding"/>
    <property type="evidence" value="ECO:0007669"/>
    <property type="project" value="InterPro"/>
</dbReference>
<organism evidence="13 14">
    <name type="scientific">Lactarius akahatsu</name>
    <dbReference type="NCBI Taxonomy" id="416441"/>
    <lineage>
        <taxon>Eukaryota</taxon>
        <taxon>Fungi</taxon>
        <taxon>Dikarya</taxon>
        <taxon>Basidiomycota</taxon>
        <taxon>Agaricomycotina</taxon>
        <taxon>Agaricomycetes</taxon>
        <taxon>Russulales</taxon>
        <taxon>Russulaceae</taxon>
        <taxon>Lactarius</taxon>
    </lineage>
</organism>
<feature type="chain" id="PRO_5041956246" evidence="10">
    <location>
        <begin position="21"/>
        <end position="547"/>
    </location>
</feature>
<feature type="binding site" evidence="8">
    <location>
        <position position="264"/>
    </location>
    <ligand>
        <name>FAD</name>
        <dbReference type="ChEBI" id="CHEBI:57692"/>
    </ligand>
</feature>
<keyword evidence="14" id="KW-1185">Reference proteome</keyword>
<evidence type="ECO:0000256" key="1">
    <source>
        <dbReference type="ARBA" id="ARBA00001974"/>
    </source>
</evidence>
<dbReference type="Pfam" id="PF05199">
    <property type="entry name" value="GMC_oxred_C"/>
    <property type="match status" value="1"/>
</dbReference>
<dbReference type="PANTHER" id="PTHR11552">
    <property type="entry name" value="GLUCOSE-METHANOL-CHOLINE GMC OXIDOREDUCTASE"/>
    <property type="match status" value="1"/>
</dbReference>
<dbReference type="InterPro" id="IPR012132">
    <property type="entry name" value="GMC_OxRdtase"/>
</dbReference>
<keyword evidence="3 9" id="KW-0285">Flavoprotein</keyword>
<evidence type="ECO:0000256" key="6">
    <source>
        <dbReference type="ARBA" id="ARBA00023002"/>
    </source>
</evidence>
<dbReference type="Gene3D" id="3.50.50.60">
    <property type="entry name" value="FAD/NAD(P)-binding domain"/>
    <property type="match status" value="2"/>
</dbReference>
<evidence type="ECO:0000256" key="4">
    <source>
        <dbReference type="ARBA" id="ARBA00022729"/>
    </source>
</evidence>
<evidence type="ECO:0000256" key="8">
    <source>
        <dbReference type="PIRSR" id="PIRSR000137-2"/>
    </source>
</evidence>
<feature type="active site" description="Proton donor" evidence="7">
    <location>
        <position position="484"/>
    </location>
</feature>
<evidence type="ECO:0000256" key="7">
    <source>
        <dbReference type="PIRSR" id="PIRSR000137-1"/>
    </source>
</evidence>
<evidence type="ECO:0000256" key="9">
    <source>
        <dbReference type="RuleBase" id="RU003968"/>
    </source>
</evidence>
<comment type="cofactor">
    <cofactor evidence="1 8">
        <name>FAD</name>
        <dbReference type="ChEBI" id="CHEBI:57692"/>
    </cofactor>
</comment>
<sequence>MLLIVWSAILTFSVLRPALGAVYTNPFQLPSSNKYDYVIIGAGIGGSVISSRLSEDPCKRVLVIEAGPSDVGIEAVQIPFYCVSLSPNTPLDWNYTTVAQVGLNGRTVPYPRGRLVGGSSSINYMFWNTGTVDDFNRLADVIGDPSWNWEHVHPLIKKIEKLTPPADHHNTTGQINPSIHGKSGPVGISLQGFPTLLDDRVMRTTSLLSSEFPFNRDMNSGNPIGIGWSQFSVANGTRVSAGTAYLEPALASRSNIDLLVNTQVTKIFQTGTQGKRPIFRGVQFAASASGPFYAVNATHEIILSAGAVSTPQLLQLSGIGDPTVLRKVGIEPLVKLPDATQQWETTRTGQLASPPAAQIGWFRLPDNSSIFKTETDPSAGPTSPHYEFVFAIVSSRATGHYMVIATNLISPSSRGSVTLNSSDPFDFPIIDPAFPQHGFGYFRNHGGTSPWQGFVSGQFGNFANVTTDEQIAAYARNNAATVFHPVGTAFMSAAGAKNGVVNPDLTVKSTVGLRVVDASIFPYIPSMHPQGSVYIIAERAAAIIRNT</sequence>
<dbReference type="PANTHER" id="PTHR11552:SF201">
    <property type="entry name" value="GLUCOSE-METHANOL-CHOLINE OXIDOREDUCTASE N-TERMINAL DOMAIN-CONTAINING PROTEIN"/>
    <property type="match status" value="1"/>
</dbReference>
<evidence type="ECO:0000256" key="5">
    <source>
        <dbReference type="ARBA" id="ARBA00022827"/>
    </source>
</evidence>
<evidence type="ECO:0000259" key="11">
    <source>
        <dbReference type="PROSITE" id="PS00623"/>
    </source>
</evidence>
<comment type="caution">
    <text evidence="13">The sequence shown here is derived from an EMBL/GenBank/DDBJ whole genome shotgun (WGS) entry which is preliminary data.</text>
</comment>
<feature type="domain" description="Glucose-methanol-choline oxidoreductase N-terminal" evidence="11">
    <location>
        <begin position="113"/>
        <end position="136"/>
    </location>
</feature>
<dbReference type="PROSITE" id="PS00623">
    <property type="entry name" value="GMC_OXRED_1"/>
    <property type="match status" value="1"/>
</dbReference>
<dbReference type="PIRSF" id="PIRSF000137">
    <property type="entry name" value="Alcohol_oxidase"/>
    <property type="match status" value="1"/>
</dbReference>
<dbReference type="Pfam" id="PF00732">
    <property type="entry name" value="GMC_oxred_N"/>
    <property type="match status" value="1"/>
</dbReference>
<evidence type="ECO:0000259" key="12">
    <source>
        <dbReference type="PROSITE" id="PS00624"/>
    </source>
</evidence>
<dbReference type="InterPro" id="IPR036188">
    <property type="entry name" value="FAD/NAD-bd_sf"/>
</dbReference>
<reference evidence="13" key="1">
    <citation type="submission" date="2022-01" db="EMBL/GenBank/DDBJ databases">
        <title>Comparative genomics reveals a dynamic genome evolution in the ectomycorrhizal milk-cap (Lactarius) mushrooms.</title>
        <authorList>
            <consortium name="DOE Joint Genome Institute"/>
            <person name="Lebreton A."/>
            <person name="Tang N."/>
            <person name="Kuo A."/>
            <person name="LaButti K."/>
            <person name="Drula E."/>
            <person name="Barry K."/>
            <person name="Clum A."/>
            <person name="Lipzen A."/>
            <person name="Mousain D."/>
            <person name="Ng V."/>
            <person name="Wang R."/>
            <person name="Wang X."/>
            <person name="Dai Y."/>
            <person name="Henrissat B."/>
            <person name="Grigoriev I.V."/>
            <person name="Guerin-Laguette A."/>
            <person name="Yu F."/>
            <person name="Martin F.M."/>
        </authorList>
    </citation>
    <scope>NUCLEOTIDE SEQUENCE</scope>
    <source>
        <strain evidence="13">QP</strain>
    </source>
</reference>
<accession>A0AAD4L7R7</accession>
<dbReference type="PROSITE" id="PS00624">
    <property type="entry name" value="GMC_OXRED_2"/>
    <property type="match status" value="1"/>
</dbReference>
<proteinExistence type="inferred from homology"/>
<feature type="domain" description="Glucose-methanol-choline oxidoreductase N-terminal" evidence="12">
    <location>
        <begin position="306"/>
        <end position="320"/>
    </location>
</feature>
<evidence type="ECO:0000313" key="14">
    <source>
        <dbReference type="Proteomes" id="UP001201163"/>
    </source>
</evidence>
<protein>
    <submittedName>
        <fullName evidence="13">Aryl-alcohol-oxidase from pleurotus Eryingii</fullName>
    </submittedName>
</protein>
<dbReference type="SUPFAM" id="SSF51905">
    <property type="entry name" value="FAD/NAD(P)-binding domain"/>
    <property type="match status" value="1"/>
</dbReference>
<name>A0AAD4L7R7_9AGAM</name>
<dbReference type="InterPro" id="IPR000172">
    <property type="entry name" value="GMC_OxRdtase_N"/>
</dbReference>
<evidence type="ECO:0000256" key="10">
    <source>
        <dbReference type="SAM" id="SignalP"/>
    </source>
</evidence>
<keyword evidence="5 8" id="KW-0274">FAD</keyword>
<feature type="binding site" evidence="8">
    <location>
        <begin position="529"/>
        <end position="530"/>
    </location>
    <ligand>
        <name>FAD</name>
        <dbReference type="ChEBI" id="CHEBI:57692"/>
    </ligand>
</feature>
<dbReference type="GO" id="GO:0016614">
    <property type="term" value="F:oxidoreductase activity, acting on CH-OH group of donors"/>
    <property type="evidence" value="ECO:0007669"/>
    <property type="project" value="InterPro"/>
</dbReference>
<evidence type="ECO:0000256" key="2">
    <source>
        <dbReference type="ARBA" id="ARBA00010790"/>
    </source>
</evidence>